<feature type="transmembrane region" description="Helical" evidence="1">
    <location>
        <begin position="52"/>
        <end position="70"/>
    </location>
</feature>
<reference evidence="2" key="1">
    <citation type="submission" date="2020-10" db="EMBL/GenBank/DDBJ databases">
        <authorList>
            <person name="Gilroy R."/>
        </authorList>
    </citation>
    <scope>NUCLEOTIDE SEQUENCE</scope>
    <source>
        <strain evidence="2">CHK147-3167</strain>
    </source>
</reference>
<feature type="transmembrane region" description="Helical" evidence="1">
    <location>
        <begin position="7"/>
        <end position="25"/>
    </location>
</feature>
<dbReference type="EMBL" id="DVFV01000042">
    <property type="protein sequence ID" value="HIQ90452.1"/>
    <property type="molecule type" value="Genomic_DNA"/>
</dbReference>
<evidence type="ECO:0000313" key="3">
    <source>
        <dbReference type="Proteomes" id="UP000886786"/>
    </source>
</evidence>
<gene>
    <name evidence="2" type="ORF">IAB27_02340</name>
</gene>
<keyword evidence="1" id="KW-0472">Membrane</keyword>
<organism evidence="2 3">
    <name type="scientific">Candidatus Coprosoma intestinipullorum</name>
    <dbReference type="NCBI Taxonomy" id="2840752"/>
    <lineage>
        <taxon>Bacteria</taxon>
        <taxon>Bacillati</taxon>
        <taxon>Bacillota</taxon>
        <taxon>Bacillota incertae sedis</taxon>
        <taxon>Candidatus Coprosoma</taxon>
    </lineage>
</organism>
<evidence type="ECO:0000313" key="2">
    <source>
        <dbReference type="EMBL" id="HIQ90452.1"/>
    </source>
</evidence>
<comment type="caution">
    <text evidence="2">The sequence shown here is derived from an EMBL/GenBank/DDBJ whole genome shotgun (WGS) entry which is preliminary data.</text>
</comment>
<keyword evidence="1" id="KW-0812">Transmembrane</keyword>
<protein>
    <submittedName>
        <fullName evidence="2">Uncharacterized protein</fullName>
    </submittedName>
</protein>
<feature type="transmembrane region" description="Helical" evidence="1">
    <location>
        <begin position="75"/>
        <end position="92"/>
    </location>
</feature>
<dbReference type="Proteomes" id="UP000886786">
    <property type="component" value="Unassembled WGS sequence"/>
</dbReference>
<feature type="transmembrane region" description="Helical" evidence="1">
    <location>
        <begin position="98"/>
        <end position="115"/>
    </location>
</feature>
<evidence type="ECO:0000256" key="1">
    <source>
        <dbReference type="SAM" id="Phobius"/>
    </source>
</evidence>
<proteinExistence type="predicted"/>
<name>A0A9D1CY78_9FIRM</name>
<sequence>MFKKRSKILFIANIIATIYFLYTLYKINIPGLLSNSGQEIAISSMNIYNNSYYLIFTCFGVIFGWLGFFLHLPAFIMIAFIMYYIPAFTFLFEKDFLLLPQIILTGVSYVFQKMINARQKLQMQNP</sequence>
<reference evidence="2" key="2">
    <citation type="journal article" date="2021" name="PeerJ">
        <title>Extensive microbial diversity within the chicken gut microbiome revealed by metagenomics and culture.</title>
        <authorList>
            <person name="Gilroy R."/>
            <person name="Ravi A."/>
            <person name="Getino M."/>
            <person name="Pursley I."/>
            <person name="Horton D.L."/>
            <person name="Alikhan N.F."/>
            <person name="Baker D."/>
            <person name="Gharbi K."/>
            <person name="Hall N."/>
            <person name="Watson M."/>
            <person name="Adriaenssens E.M."/>
            <person name="Foster-Nyarko E."/>
            <person name="Jarju S."/>
            <person name="Secka A."/>
            <person name="Antonio M."/>
            <person name="Oren A."/>
            <person name="Chaudhuri R.R."/>
            <person name="La Ragione R."/>
            <person name="Hildebrand F."/>
            <person name="Pallen M.J."/>
        </authorList>
    </citation>
    <scope>NUCLEOTIDE SEQUENCE</scope>
    <source>
        <strain evidence="2">CHK147-3167</strain>
    </source>
</reference>
<dbReference type="AlphaFoldDB" id="A0A9D1CY78"/>
<accession>A0A9D1CY78</accession>
<keyword evidence="1" id="KW-1133">Transmembrane helix</keyword>